<gene>
    <name evidence="2" type="ORF">PXEA_LOCUS19822</name>
</gene>
<feature type="domain" description="eIF3h C-terminal" evidence="1">
    <location>
        <begin position="1"/>
        <end position="150"/>
    </location>
</feature>
<dbReference type="InterPro" id="IPR045810">
    <property type="entry name" value="eIF3h_C"/>
</dbReference>
<protein>
    <recommendedName>
        <fullName evidence="1">eIF3h C-terminal domain-containing protein</fullName>
    </recommendedName>
</protein>
<dbReference type="Pfam" id="PF19445">
    <property type="entry name" value="eIF3h_C"/>
    <property type="match status" value="1"/>
</dbReference>
<comment type="caution">
    <text evidence="2">The sequence shown here is derived from an EMBL/GenBank/DDBJ whole genome shotgun (WGS) entry which is preliminary data.</text>
</comment>
<organism evidence="2 3">
    <name type="scientific">Protopolystoma xenopodis</name>
    <dbReference type="NCBI Taxonomy" id="117903"/>
    <lineage>
        <taxon>Eukaryota</taxon>
        <taxon>Metazoa</taxon>
        <taxon>Spiralia</taxon>
        <taxon>Lophotrochozoa</taxon>
        <taxon>Platyhelminthes</taxon>
        <taxon>Monogenea</taxon>
        <taxon>Polyopisthocotylea</taxon>
        <taxon>Polystomatidea</taxon>
        <taxon>Polystomatidae</taxon>
        <taxon>Protopolystoma</taxon>
    </lineage>
</organism>
<evidence type="ECO:0000313" key="2">
    <source>
        <dbReference type="EMBL" id="VEL26382.1"/>
    </source>
</evidence>
<proteinExistence type="predicted"/>
<accession>A0A3S5AVH2</accession>
<name>A0A3S5AVH2_9PLAT</name>
<dbReference type="EMBL" id="CAAALY010079878">
    <property type="protein sequence ID" value="VEL26382.1"/>
    <property type="molecule type" value="Genomic_DNA"/>
</dbReference>
<sequence>MFDEIPVVVNNSKLVDILLNDIDESKTSYGRKAQPTAINLTPAINPDSSSSSMFVGLDLSMASSLEQQLRSVLLGLETLNDFQYIYQRSLSKYQGQTKIPAEQRNRELAPIRLDMALISAQLNLYCGGLSQMTGQTVGKLMLTQAVHRSRQS</sequence>
<dbReference type="AlphaFoldDB" id="A0A3S5AVH2"/>
<evidence type="ECO:0000259" key="1">
    <source>
        <dbReference type="Pfam" id="PF19445"/>
    </source>
</evidence>
<keyword evidence="3" id="KW-1185">Reference proteome</keyword>
<dbReference type="Proteomes" id="UP000784294">
    <property type="component" value="Unassembled WGS sequence"/>
</dbReference>
<reference evidence="2" key="1">
    <citation type="submission" date="2018-11" db="EMBL/GenBank/DDBJ databases">
        <authorList>
            <consortium name="Pathogen Informatics"/>
        </authorList>
    </citation>
    <scope>NUCLEOTIDE SEQUENCE</scope>
</reference>
<dbReference type="OrthoDB" id="6278631at2759"/>
<evidence type="ECO:0000313" key="3">
    <source>
        <dbReference type="Proteomes" id="UP000784294"/>
    </source>
</evidence>